<sequence>MAKIRVFFCDEFKTYLASSKETIHRLVYIGIVNYEQGEIGHENEEAVVEEAGNRPIFQAIVENLTEQGVTVVFA</sequence>
<keyword evidence="2" id="KW-1185">Reference proteome</keyword>
<proteinExistence type="predicted"/>
<gene>
    <name evidence="1" type="ORF">Q3C12_03975</name>
</gene>
<dbReference type="Proteomes" id="UP001168883">
    <property type="component" value="Unassembled WGS sequence"/>
</dbReference>
<dbReference type="EMBL" id="JAUMKJ010000004">
    <property type="protein sequence ID" value="MDO3676149.1"/>
    <property type="molecule type" value="Genomic_DNA"/>
</dbReference>
<reference evidence="1" key="1">
    <citation type="submission" date="2023-07" db="EMBL/GenBank/DDBJ databases">
        <authorList>
            <person name="Aktuganov G."/>
            <person name="Boyko T."/>
            <person name="Delegan Y."/>
            <person name="Galimzianova N."/>
            <person name="Gilvanova E."/>
            <person name="Korobov V."/>
            <person name="Kuzmina L."/>
            <person name="Melentiev A."/>
            <person name="Milman P."/>
            <person name="Ryabova A."/>
            <person name="Stupak E."/>
            <person name="Yasakov T."/>
            <person name="Zharikova N."/>
            <person name="Zhurenko E."/>
        </authorList>
    </citation>
    <scope>NUCLEOTIDE SEQUENCE</scope>
    <source>
        <strain evidence="1">IB-739</strain>
    </source>
</reference>
<dbReference type="RefSeq" id="WP_302877295.1">
    <property type="nucleotide sequence ID" value="NZ_JAUMKJ010000004.1"/>
</dbReference>
<name>A0ABT8V3Z4_9BACL</name>
<comment type="caution">
    <text evidence="1">The sequence shown here is derived from an EMBL/GenBank/DDBJ whole genome shotgun (WGS) entry which is preliminary data.</text>
</comment>
<accession>A0ABT8V3Z4</accession>
<organism evidence="1 2">
    <name type="scientific">Paenibacillus ehimensis</name>
    <dbReference type="NCBI Taxonomy" id="79264"/>
    <lineage>
        <taxon>Bacteria</taxon>
        <taxon>Bacillati</taxon>
        <taxon>Bacillota</taxon>
        <taxon>Bacilli</taxon>
        <taxon>Bacillales</taxon>
        <taxon>Paenibacillaceae</taxon>
        <taxon>Paenibacillus</taxon>
    </lineage>
</organism>
<evidence type="ECO:0000313" key="2">
    <source>
        <dbReference type="Proteomes" id="UP001168883"/>
    </source>
</evidence>
<evidence type="ECO:0000313" key="1">
    <source>
        <dbReference type="EMBL" id="MDO3676149.1"/>
    </source>
</evidence>
<protein>
    <submittedName>
        <fullName evidence="1">Uncharacterized protein</fullName>
    </submittedName>
</protein>